<dbReference type="EMBL" id="BJVU01000008">
    <property type="protein sequence ID" value="GEL59340.1"/>
    <property type="molecule type" value="Genomic_DNA"/>
</dbReference>
<dbReference type="AlphaFoldDB" id="A0A0D6N1E6"/>
<accession>A0A6N3SPQ7</accession>
<gene>
    <name evidence="1" type="ORF">Abci_007_220</name>
    <name evidence="2" type="ORF">ACI01nite_19420</name>
</gene>
<sequence length="79" mass="8454">MGGQLTDCLFFKSTDYLNYSEANNVCQMAEKVMLAVTAVVENSTGSALKMASDSFPIIHAGAAGRKFVPADSTRRGYVV</sequence>
<dbReference type="EMBL" id="BAMV01000007">
    <property type="protein sequence ID" value="GAN59817.1"/>
    <property type="molecule type" value="Genomic_DNA"/>
</dbReference>
<evidence type="ECO:0000313" key="2">
    <source>
        <dbReference type="EMBL" id="GEL59340.1"/>
    </source>
</evidence>
<dbReference type="Proteomes" id="UP000321891">
    <property type="component" value="Unassembled WGS sequence"/>
</dbReference>
<evidence type="ECO:0000313" key="1">
    <source>
        <dbReference type="EMBL" id="GAN59817.1"/>
    </source>
</evidence>
<dbReference type="RefSeq" id="WP_048837863.1">
    <property type="nucleotide sequence ID" value="NZ_BAMV01000007.1"/>
</dbReference>
<name>A0A0D6N1E6_9PROT</name>
<dbReference type="Proteomes" id="UP000032671">
    <property type="component" value="Unassembled WGS sequence"/>
</dbReference>
<reference evidence="1 3" key="1">
    <citation type="submission" date="2012-11" db="EMBL/GenBank/DDBJ databases">
        <title>Whole genome sequence of Acetobacter cibinongensis 4H-1.</title>
        <authorList>
            <person name="Azuma Y."/>
            <person name="Higashiura N."/>
            <person name="Hirakawa H."/>
            <person name="Matsushita K."/>
        </authorList>
    </citation>
    <scope>NUCLEOTIDE SEQUENCE [LARGE SCALE GENOMIC DNA]</scope>
    <source>
        <strain evidence="1 3">4H-1</strain>
    </source>
</reference>
<evidence type="ECO:0000313" key="3">
    <source>
        <dbReference type="Proteomes" id="UP000032671"/>
    </source>
</evidence>
<proteinExistence type="predicted"/>
<reference evidence="2 4" key="2">
    <citation type="submission" date="2019-07" db="EMBL/GenBank/DDBJ databases">
        <title>Whole genome shotgun sequence of Acetobacter cibinongensis NBRC 16605.</title>
        <authorList>
            <person name="Hosoyama A."/>
            <person name="Uohara A."/>
            <person name="Ohji S."/>
            <person name="Ichikawa N."/>
        </authorList>
    </citation>
    <scope>NUCLEOTIDE SEQUENCE [LARGE SCALE GENOMIC DNA]</scope>
    <source>
        <strain evidence="2 4">NBRC 16605</strain>
    </source>
</reference>
<comment type="caution">
    <text evidence="1">The sequence shown here is derived from an EMBL/GenBank/DDBJ whole genome shotgun (WGS) entry which is preliminary data.</text>
</comment>
<evidence type="ECO:0000313" key="4">
    <source>
        <dbReference type="Proteomes" id="UP000321891"/>
    </source>
</evidence>
<accession>A0A0D6N1E6</accession>
<keyword evidence="4" id="KW-1185">Reference proteome</keyword>
<protein>
    <submittedName>
        <fullName evidence="1">Uncharacterized protein</fullName>
    </submittedName>
</protein>
<organism evidence="1 3">
    <name type="scientific">Acetobacter cibinongensis</name>
    <dbReference type="NCBI Taxonomy" id="146475"/>
    <lineage>
        <taxon>Bacteria</taxon>
        <taxon>Pseudomonadati</taxon>
        <taxon>Pseudomonadota</taxon>
        <taxon>Alphaproteobacteria</taxon>
        <taxon>Acetobacterales</taxon>
        <taxon>Acetobacteraceae</taxon>
        <taxon>Acetobacter</taxon>
    </lineage>
</organism>